<dbReference type="AlphaFoldDB" id="A0A4Y8CJ91"/>
<sequence length="107" mass="12153">MKARKEFTISAGTYGSPSIPLRSGIGAKQEVEKLQIQNQVDFQVSQRPWLMDYWPVILSFPEVSKPDLTNEHLVCHKGGKSKFSTQYKTNKIGFSLNSYVEPLHLLI</sequence>
<dbReference type="InterPro" id="IPR036188">
    <property type="entry name" value="FAD/NAD-bd_sf"/>
</dbReference>
<evidence type="ECO:0000313" key="1">
    <source>
        <dbReference type="EMBL" id="TEY35757.1"/>
    </source>
</evidence>
<keyword evidence="2" id="KW-1185">Reference proteome</keyword>
<reference evidence="1 2" key="1">
    <citation type="submission" date="2017-11" db="EMBL/GenBank/DDBJ databases">
        <title>Comparative genomics of Botrytis spp.</title>
        <authorList>
            <person name="Valero-Jimenez C.A."/>
            <person name="Tapia P."/>
            <person name="Veloso J."/>
            <person name="Silva-Moreno E."/>
            <person name="Staats M."/>
            <person name="Valdes J.H."/>
            <person name="Van Kan J.A.L."/>
        </authorList>
    </citation>
    <scope>NUCLEOTIDE SEQUENCE [LARGE SCALE GENOMIC DNA]</scope>
    <source>
        <strain evidence="1 2">MUCL2830</strain>
    </source>
</reference>
<proteinExistence type="predicted"/>
<evidence type="ECO:0000313" key="2">
    <source>
        <dbReference type="Proteomes" id="UP000297299"/>
    </source>
</evidence>
<comment type="caution">
    <text evidence="1">The sequence shown here is derived from an EMBL/GenBank/DDBJ whole genome shotgun (WGS) entry which is preliminary data.</text>
</comment>
<dbReference type="OrthoDB" id="269227at2759"/>
<gene>
    <name evidence="1" type="ORF">BOTCAL_0582g00060</name>
</gene>
<dbReference type="STRING" id="38488.A0A4Y8CJ91"/>
<dbReference type="Gene3D" id="3.50.50.60">
    <property type="entry name" value="FAD/NAD(P)-binding domain"/>
    <property type="match status" value="1"/>
</dbReference>
<accession>A0A4Y8CJ91</accession>
<organism evidence="1 2">
    <name type="scientific">Botryotinia calthae</name>
    <dbReference type="NCBI Taxonomy" id="38488"/>
    <lineage>
        <taxon>Eukaryota</taxon>
        <taxon>Fungi</taxon>
        <taxon>Dikarya</taxon>
        <taxon>Ascomycota</taxon>
        <taxon>Pezizomycotina</taxon>
        <taxon>Leotiomycetes</taxon>
        <taxon>Helotiales</taxon>
        <taxon>Sclerotiniaceae</taxon>
        <taxon>Botryotinia</taxon>
    </lineage>
</organism>
<dbReference type="EMBL" id="PHWZ01000579">
    <property type="protein sequence ID" value="TEY35757.1"/>
    <property type="molecule type" value="Genomic_DNA"/>
</dbReference>
<dbReference type="Proteomes" id="UP000297299">
    <property type="component" value="Unassembled WGS sequence"/>
</dbReference>
<name>A0A4Y8CJ91_9HELO</name>
<protein>
    <submittedName>
        <fullName evidence="1">Uncharacterized protein</fullName>
    </submittedName>
</protein>